<proteinExistence type="predicted"/>
<keyword evidence="3" id="KW-1185">Reference proteome</keyword>
<organism evidence="2 3">
    <name type="scientific">Cinara cedri</name>
    <dbReference type="NCBI Taxonomy" id="506608"/>
    <lineage>
        <taxon>Eukaryota</taxon>
        <taxon>Metazoa</taxon>
        <taxon>Ecdysozoa</taxon>
        <taxon>Arthropoda</taxon>
        <taxon>Hexapoda</taxon>
        <taxon>Insecta</taxon>
        <taxon>Pterygota</taxon>
        <taxon>Neoptera</taxon>
        <taxon>Paraneoptera</taxon>
        <taxon>Hemiptera</taxon>
        <taxon>Sternorrhyncha</taxon>
        <taxon>Aphidomorpha</taxon>
        <taxon>Aphidoidea</taxon>
        <taxon>Aphididae</taxon>
        <taxon>Lachninae</taxon>
        <taxon>Cinara</taxon>
    </lineage>
</organism>
<dbReference type="PANTHER" id="PTHR13523:SF2">
    <property type="entry name" value="COILED-COIL-HELIX-COILED-COIL-HELIX DOMAIN CONTAINING 2, ISOFORM A-RELATED"/>
    <property type="match status" value="1"/>
</dbReference>
<dbReference type="PANTHER" id="PTHR13523">
    <property type="entry name" value="COILED-COIL-HELIX-COILED-COIL-HELIX DOMAIN CONTAINING 2/NUR77"/>
    <property type="match status" value="1"/>
</dbReference>
<feature type="region of interest" description="Disordered" evidence="1">
    <location>
        <begin position="1"/>
        <end position="36"/>
    </location>
</feature>
<gene>
    <name evidence="2" type="ORF">CINCED_3A019282</name>
</gene>
<dbReference type="Proteomes" id="UP000325440">
    <property type="component" value="Unassembled WGS sequence"/>
</dbReference>
<accession>A0A5E4MYF5</accession>
<dbReference type="InterPro" id="IPR055304">
    <property type="entry name" value="CHCHD2/10-like"/>
</dbReference>
<protein>
    <submittedName>
        <fullName evidence="2">Uncharacterized protein</fullName>
    </submittedName>
</protein>
<dbReference type="AlphaFoldDB" id="A0A5E4MYF5"/>
<reference evidence="2 3" key="1">
    <citation type="submission" date="2019-08" db="EMBL/GenBank/DDBJ databases">
        <authorList>
            <person name="Alioto T."/>
            <person name="Alioto T."/>
            <person name="Gomez Garrido J."/>
        </authorList>
    </citation>
    <scope>NUCLEOTIDE SEQUENCE [LARGE SCALE GENOMIC DNA]</scope>
</reference>
<dbReference type="EMBL" id="CABPRJ010001434">
    <property type="protein sequence ID" value="VVC36561.1"/>
    <property type="molecule type" value="Genomic_DNA"/>
</dbReference>
<dbReference type="GO" id="GO:0005739">
    <property type="term" value="C:mitochondrion"/>
    <property type="evidence" value="ECO:0007669"/>
    <property type="project" value="TreeGrafter"/>
</dbReference>
<sequence length="125" mass="13538">MKRNKPNSSPKPKRRNSPAPRPQSPPPPPGERKQRGVFVESAAMAGGISTGAVVGRTLGEGAVNILTGHNNTSADQSKKTEKNVDPCARTIHEFLNCTLNSVDIESCTELNEAVRQCKRTYDVQI</sequence>
<dbReference type="GO" id="GO:0005634">
    <property type="term" value="C:nucleus"/>
    <property type="evidence" value="ECO:0007669"/>
    <property type="project" value="TreeGrafter"/>
</dbReference>
<dbReference type="GO" id="GO:0007005">
    <property type="term" value="P:mitochondrion organization"/>
    <property type="evidence" value="ECO:0007669"/>
    <property type="project" value="InterPro"/>
</dbReference>
<feature type="compositionally biased region" description="Pro residues" evidence="1">
    <location>
        <begin position="19"/>
        <end position="29"/>
    </location>
</feature>
<evidence type="ECO:0000313" key="2">
    <source>
        <dbReference type="EMBL" id="VVC36561.1"/>
    </source>
</evidence>
<name>A0A5E4MYF5_9HEMI</name>
<feature type="compositionally biased region" description="Basic residues" evidence="1">
    <location>
        <begin position="1"/>
        <end position="16"/>
    </location>
</feature>
<evidence type="ECO:0000313" key="3">
    <source>
        <dbReference type="Proteomes" id="UP000325440"/>
    </source>
</evidence>
<evidence type="ECO:0000256" key="1">
    <source>
        <dbReference type="SAM" id="MobiDB-lite"/>
    </source>
</evidence>